<sequence>MKPKHILATVLAGSLLVAGCSNDEKAKDDSDSKSSSGDGDKKQELKLSAAASLTDVSKDLEKAFEKEHKDVDVTFNYGGSGALRQQIEKGAPADVFMSANTKDVDMLEDKDKADNGYEYAKNKLVLVGDKDSDYKSVKDLKGDEKLAIGEIKSVPAGKYAEQYLKEENLYDMAKEHFVFAKDVKQVLNYVEKGNAKLGYIYKTDLYQAQKNGDSNVKEIDDADLKSPIIYKAATTSDNKAGKDFIEFLKSDEAKDILKKYQFDA</sequence>
<gene>
    <name evidence="8" type="primary">modA</name>
    <name evidence="8" type="ORF">CD158_04425</name>
    <name evidence="7" type="ORF">QYH67_08215</name>
</gene>
<name>A0AAP8PPB4_9STAP</name>
<feature type="binding site" evidence="5">
    <location>
        <position position="80"/>
    </location>
    <ligand>
        <name>molybdate</name>
        <dbReference type="ChEBI" id="CHEBI:36264"/>
    </ligand>
</feature>
<dbReference type="EMBL" id="JAUHQC010000011">
    <property type="protein sequence ID" value="MDN4533545.1"/>
    <property type="molecule type" value="Genomic_DNA"/>
</dbReference>
<dbReference type="SUPFAM" id="SSF53850">
    <property type="entry name" value="Periplasmic binding protein-like II"/>
    <property type="match status" value="1"/>
</dbReference>
<dbReference type="Pfam" id="PF13531">
    <property type="entry name" value="SBP_bac_11"/>
    <property type="match status" value="1"/>
</dbReference>
<dbReference type="GO" id="GO:0030973">
    <property type="term" value="F:molybdate ion binding"/>
    <property type="evidence" value="ECO:0007669"/>
    <property type="project" value="TreeGrafter"/>
</dbReference>
<dbReference type="Proteomes" id="UP000242470">
    <property type="component" value="Unassembled WGS sequence"/>
</dbReference>
<comment type="similarity">
    <text evidence="1">Belongs to the bacterial solute-binding protein ModA family.</text>
</comment>
<dbReference type="PANTHER" id="PTHR30632:SF0">
    <property type="entry name" value="SULFATE-BINDING PROTEIN"/>
    <property type="match status" value="1"/>
</dbReference>
<dbReference type="PIRSF" id="PIRSF004846">
    <property type="entry name" value="ModA"/>
    <property type="match status" value="1"/>
</dbReference>
<dbReference type="Gene3D" id="3.40.190.10">
    <property type="entry name" value="Periplasmic binding protein-like II"/>
    <property type="match status" value="2"/>
</dbReference>
<dbReference type="PROSITE" id="PS51257">
    <property type="entry name" value="PROKAR_LIPOPROTEIN"/>
    <property type="match status" value="1"/>
</dbReference>
<dbReference type="AlphaFoldDB" id="A0AAP8PPB4"/>
<dbReference type="EMBL" id="PPQW01000021">
    <property type="protein sequence ID" value="PNZ68017.1"/>
    <property type="molecule type" value="Genomic_DNA"/>
</dbReference>
<feature type="binding site" evidence="5">
    <location>
        <position position="156"/>
    </location>
    <ligand>
        <name>molybdate</name>
        <dbReference type="ChEBI" id="CHEBI:36264"/>
    </ligand>
</feature>
<dbReference type="GeneID" id="64981543"/>
<evidence type="ECO:0000256" key="1">
    <source>
        <dbReference type="ARBA" id="ARBA00009175"/>
    </source>
</evidence>
<dbReference type="FunFam" id="3.40.190.10:FF:000035">
    <property type="entry name" value="Molybdate ABC transporter substrate-binding protein"/>
    <property type="match status" value="1"/>
</dbReference>
<evidence type="ECO:0000256" key="6">
    <source>
        <dbReference type="SAM" id="MobiDB-lite"/>
    </source>
</evidence>
<evidence type="ECO:0000256" key="4">
    <source>
        <dbReference type="ARBA" id="ARBA00022729"/>
    </source>
</evidence>
<dbReference type="GO" id="GO:1901359">
    <property type="term" value="F:tungstate binding"/>
    <property type="evidence" value="ECO:0007669"/>
    <property type="project" value="UniProtKB-ARBA"/>
</dbReference>
<evidence type="ECO:0000256" key="2">
    <source>
        <dbReference type="ARBA" id="ARBA00022505"/>
    </source>
</evidence>
<dbReference type="NCBIfam" id="TIGR01256">
    <property type="entry name" value="modA"/>
    <property type="match status" value="1"/>
</dbReference>
<proteinExistence type="inferred from homology"/>
<feature type="binding site" evidence="5">
    <location>
        <position position="52"/>
    </location>
    <ligand>
        <name>molybdate</name>
        <dbReference type="ChEBI" id="CHEBI:36264"/>
    </ligand>
</feature>
<keyword evidence="4" id="KW-0732">Signal</keyword>
<protein>
    <submittedName>
        <fullName evidence="8">Molybdate ABC transporter substrate-binding protein</fullName>
    </submittedName>
</protein>
<dbReference type="GO" id="GO:0046872">
    <property type="term" value="F:metal ion binding"/>
    <property type="evidence" value="ECO:0007669"/>
    <property type="project" value="UniProtKB-KW"/>
</dbReference>
<dbReference type="RefSeq" id="WP_059107542.1">
    <property type="nucleotide sequence ID" value="NZ_AP024589.1"/>
</dbReference>
<evidence type="ECO:0000313" key="8">
    <source>
        <dbReference type="EMBL" id="PNZ68017.1"/>
    </source>
</evidence>
<organism evidence="8 9">
    <name type="scientific">Staphylococcus auricularis</name>
    <dbReference type="NCBI Taxonomy" id="29379"/>
    <lineage>
        <taxon>Bacteria</taxon>
        <taxon>Bacillati</taxon>
        <taxon>Bacillota</taxon>
        <taxon>Bacilli</taxon>
        <taxon>Bacillales</taxon>
        <taxon>Staphylococcaceae</taxon>
        <taxon>Staphylococcus</taxon>
    </lineage>
</organism>
<feature type="binding site" evidence="5">
    <location>
        <position position="201"/>
    </location>
    <ligand>
        <name>molybdate</name>
        <dbReference type="ChEBI" id="CHEBI:36264"/>
    </ligand>
</feature>
<dbReference type="InterPro" id="IPR005950">
    <property type="entry name" value="ModA"/>
</dbReference>
<evidence type="ECO:0000256" key="5">
    <source>
        <dbReference type="PIRSR" id="PIRSR004846-1"/>
    </source>
</evidence>
<accession>A0AAP8PPB4</accession>
<comment type="caution">
    <text evidence="8">The sequence shown here is derived from an EMBL/GenBank/DDBJ whole genome shotgun (WGS) entry which is preliminary data.</text>
</comment>
<feature type="region of interest" description="Disordered" evidence="6">
    <location>
        <begin position="22"/>
        <end position="45"/>
    </location>
</feature>
<feature type="binding site" evidence="5">
    <location>
        <position position="183"/>
    </location>
    <ligand>
        <name>molybdate</name>
        <dbReference type="ChEBI" id="CHEBI:36264"/>
    </ligand>
</feature>
<evidence type="ECO:0000256" key="3">
    <source>
        <dbReference type="ARBA" id="ARBA00022723"/>
    </source>
</evidence>
<keyword evidence="3 5" id="KW-0479">Metal-binding</keyword>
<reference evidence="8 9" key="1">
    <citation type="submission" date="2017-08" db="EMBL/GenBank/DDBJ databases">
        <title>Draft genome sequences of 64 type strains of genus Staph aureus.</title>
        <authorList>
            <person name="Cole K."/>
            <person name="Golubchik T."/>
            <person name="Russell J."/>
            <person name="Foster D."/>
            <person name="Llewelyn M."/>
            <person name="Wilson D."/>
            <person name="Crook D."/>
            <person name="Paul J."/>
        </authorList>
    </citation>
    <scope>NUCLEOTIDE SEQUENCE [LARGE SCALE GENOMIC DNA]</scope>
    <source>
        <strain evidence="8 9">NCTC 12101</strain>
    </source>
</reference>
<dbReference type="InterPro" id="IPR050682">
    <property type="entry name" value="ModA/WtpA"/>
</dbReference>
<evidence type="ECO:0000313" key="9">
    <source>
        <dbReference type="Proteomes" id="UP000242470"/>
    </source>
</evidence>
<keyword evidence="2 5" id="KW-0500">Molybdenum</keyword>
<reference evidence="7" key="2">
    <citation type="submission" date="2023-07" db="EMBL/GenBank/DDBJ databases">
        <title>Evaluation of the beneficial properties of pineapple isolates.</title>
        <authorList>
            <person name="Adefiranye O."/>
        </authorList>
    </citation>
    <scope>NUCLEOTIDE SEQUENCE</scope>
    <source>
        <strain evidence="7">PAPLE_T1</strain>
    </source>
</reference>
<dbReference type="GO" id="GO:0015689">
    <property type="term" value="P:molybdate ion transport"/>
    <property type="evidence" value="ECO:0007669"/>
    <property type="project" value="InterPro"/>
</dbReference>
<evidence type="ECO:0000313" key="7">
    <source>
        <dbReference type="EMBL" id="MDN4533545.1"/>
    </source>
</evidence>
<dbReference type="Proteomes" id="UP001171687">
    <property type="component" value="Unassembled WGS sequence"/>
</dbReference>
<dbReference type="PANTHER" id="PTHR30632">
    <property type="entry name" value="MOLYBDATE-BINDING PERIPLASMIC PROTEIN"/>
    <property type="match status" value="1"/>
</dbReference>